<keyword evidence="8" id="KW-0539">Nucleus</keyword>
<evidence type="ECO:0000256" key="11">
    <source>
        <dbReference type="PIRSR" id="PIRSR038120-2"/>
    </source>
</evidence>
<feature type="site" description="Transition state stabilizer" evidence="12">
    <location>
        <position position="75"/>
    </location>
</feature>
<keyword evidence="4 9" id="KW-0645">Protease</keyword>
<dbReference type="GO" id="GO:0006511">
    <property type="term" value="P:ubiquitin-dependent protein catabolic process"/>
    <property type="evidence" value="ECO:0007669"/>
    <property type="project" value="UniProtKB-UniRule"/>
</dbReference>
<comment type="subcellular location">
    <subcellularLocation>
        <location evidence="2">Nucleus</location>
    </subcellularLocation>
</comment>
<dbReference type="Pfam" id="PF18031">
    <property type="entry name" value="UCH_C"/>
    <property type="match status" value="1"/>
</dbReference>
<evidence type="ECO:0000313" key="15">
    <source>
        <dbReference type="EMBL" id="CAE0108754.1"/>
    </source>
</evidence>
<evidence type="ECO:0000256" key="9">
    <source>
        <dbReference type="PIRNR" id="PIRNR038120"/>
    </source>
</evidence>
<dbReference type="InterPro" id="IPR001578">
    <property type="entry name" value="Peptidase_C12_UCH"/>
</dbReference>
<dbReference type="Gene3D" id="1.20.58.860">
    <property type="match status" value="1"/>
</dbReference>
<dbReference type="InterPro" id="IPR036959">
    <property type="entry name" value="Peptidase_C12_UCH_sf"/>
</dbReference>
<evidence type="ECO:0000256" key="2">
    <source>
        <dbReference type="ARBA" id="ARBA00004123"/>
    </source>
</evidence>
<protein>
    <recommendedName>
        <fullName evidence="9 13">Ubiquitin carboxyl-terminal hydrolase</fullName>
        <ecNumber evidence="9 13">3.4.19.12</ecNumber>
    </recommendedName>
</protein>
<dbReference type="EC" id="3.4.19.12" evidence="9 13"/>
<sequence length="350" mass="39433">MSWCTIESDPGVFSELISEFGVSGVQVEELYSLDQESMAALGTVHGLVFLFKWRQEKDDRPTLSGCDDKLFFASQVISNACATQAILAILLNRPQIVLGEELTNFKAFTKEFPPDLKGLAIANAEPIRKAHNSFARAEPTVSEEGRKADKDDDVYHFISYLPIDGQLYELDGLKPGPIALGECTEENWLQVVTPLIQRRIEQYSSKEIRFNLMAVVADRRVKMTEQQAVVEKERNMTVGKVQARGGKVPTQAELERLCELHPPPPPMGEVAVDERCVDELVVALAHCTRRAAQIQSELELENAKVMQWKVENRRRKHNYVPFIVGFLEVLAKKGDLMPLLDAAKRRKTNR</sequence>
<comment type="similarity">
    <text evidence="3 9 12 13">Belongs to the peptidase C12 family.</text>
</comment>
<dbReference type="GO" id="GO:0016579">
    <property type="term" value="P:protein deubiquitination"/>
    <property type="evidence" value="ECO:0007669"/>
    <property type="project" value="InterPro"/>
</dbReference>
<dbReference type="PANTHER" id="PTHR10589:SF16">
    <property type="entry name" value="UBIQUITIN CARBOXYL-TERMINAL HYDROLASE ISOZYME L5"/>
    <property type="match status" value="1"/>
</dbReference>
<evidence type="ECO:0000259" key="14">
    <source>
        <dbReference type="PROSITE" id="PS52048"/>
    </source>
</evidence>
<dbReference type="GO" id="GO:0005634">
    <property type="term" value="C:nucleus"/>
    <property type="evidence" value="ECO:0007669"/>
    <property type="project" value="UniProtKB-SubCell"/>
</dbReference>
<feature type="active site" description="Nucleophile" evidence="10 12">
    <location>
        <position position="81"/>
    </location>
</feature>
<dbReference type="CDD" id="cd09617">
    <property type="entry name" value="Peptidase_C12_UCH37_BAP1"/>
    <property type="match status" value="1"/>
</dbReference>
<evidence type="ECO:0000256" key="1">
    <source>
        <dbReference type="ARBA" id="ARBA00000707"/>
    </source>
</evidence>
<evidence type="ECO:0000256" key="3">
    <source>
        <dbReference type="ARBA" id="ARBA00009326"/>
    </source>
</evidence>
<dbReference type="GO" id="GO:0004843">
    <property type="term" value="F:cysteine-type deubiquitinase activity"/>
    <property type="evidence" value="ECO:0007669"/>
    <property type="project" value="UniProtKB-UniRule"/>
</dbReference>
<dbReference type="FunFam" id="3.40.532.10:FF:000003">
    <property type="entry name" value="Ubiquitin carboxyl-terminal hydrolase"/>
    <property type="match status" value="1"/>
</dbReference>
<dbReference type="Pfam" id="PF01088">
    <property type="entry name" value="Peptidase_C12"/>
    <property type="match status" value="1"/>
</dbReference>
<feature type="domain" description="UCH catalytic" evidence="14">
    <location>
        <begin position="2"/>
        <end position="217"/>
    </location>
</feature>
<feature type="site" description="Important for enzyme activity" evidence="11 12">
    <location>
        <position position="171"/>
    </location>
</feature>
<dbReference type="InterPro" id="IPR038765">
    <property type="entry name" value="Papain-like_cys_pep_sf"/>
</dbReference>
<dbReference type="EMBL" id="HBHX01016826">
    <property type="protein sequence ID" value="CAE0108754.1"/>
    <property type="molecule type" value="Transcribed_RNA"/>
</dbReference>
<comment type="catalytic activity">
    <reaction evidence="1 9 12 13">
        <text>Thiol-dependent hydrolysis of ester, thioester, amide, peptide and isopeptide bonds formed by the C-terminal Gly of ubiquitin (a 76-residue protein attached to proteins as an intracellular targeting signal).</text>
        <dbReference type="EC" id="3.4.19.12"/>
    </reaction>
</comment>
<evidence type="ECO:0000256" key="5">
    <source>
        <dbReference type="ARBA" id="ARBA00022786"/>
    </source>
</evidence>
<feature type="active site" description="Proton donor" evidence="10 12">
    <location>
        <position position="156"/>
    </location>
</feature>
<evidence type="ECO:0000256" key="10">
    <source>
        <dbReference type="PIRSR" id="PIRSR038120-1"/>
    </source>
</evidence>
<dbReference type="InterPro" id="IPR041507">
    <property type="entry name" value="UCH_C"/>
</dbReference>
<keyword evidence="7 9" id="KW-0788">Thiol protease</keyword>
<keyword evidence="6 9" id="KW-0378">Hydrolase</keyword>
<organism evidence="15">
    <name type="scientific">Haptolina ericina</name>
    <dbReference type="NCBI Taxonomy" id="156174"/>
    <lineage>
        <taxon>Eukaryota</taxon>
        <taxon>Haptista</taxon>
        <taxon>Haptophyta</taxon>
        <taxon>Prymnesiophyceae</taxon>
        <taxon>Prymnesiales</taxon>
        <taxon>Prymnesiaceae</taxon>
        <taxon>Haptolina</taxon>
    </lineage>
</organism>
<dbReference type="SUPFAM" id="SSF54001">
    <property type="entry name" value="Cysteine proteinases"/>
    <property type="match status" value="1"/>
</dbReference>
<evidence type="ECO:0000256" key="8">
    <source>
        <dbReference type="ARBA" id="ARBA00023242"/>
    </source>
</evidence>
<dbReference type="PRINTS" id="PR00707">
    <property type="entry name" value="UBCTHYDRLASE"/>
</dbReference>
<evidence type="ECO:0000256" key="12">
    <source>
        <dbReference type="PROSITE-ProRule" id="PRU01393"/>
    </source>
</evidence>
<dbReference type="PIRSF" id="PIRSF038120">
    <property type="entry name" value="Ubiquitinyl_hydrolase_UCH37"/>
    <property type="match status" value="1"/>
</dbReference>
<dbReference type="PROSITE" id="PS52049">
    <property type="entry name" value="ULD"/>
    <property type="match status" value="1"/>
</dbReference>
<dbReference type="AlphaFoldDB" id="A0A7S3EVX5"/>
<dbReference type="InterPro" id="IPR017390">
    <property type="entry name" value="Ubiquitinyl_hydrolase_UCH37"/>
</dbReference>
<gene>
    <name evidence="15" type="ORF">HERI1096_LOCUS9414</name>
</gene>
<keyword evidence="5 9" id="KW-0833">Ubl conjugation pathway</keyword>
<evidence type="ECO:0000256" key="13">
    <source>
        <dbReference type="RuleBase" id="RU361215"/>
    </source>
</evidence>
<reference evidence="15" key="1">
    <citation type="submission" date="2021-01" db="EMBL/GenBank/DDBJ databases">
        <authorList>
            <person name="Corre E."/>
            <person name="Pelletier E."/>
            <person name="Niang G."/>
            <person name="Scheremetjew M."/>
            <person name="Finn R."/>
            <person name="Kale V."/>
            <person name="Holt S."/>
            <person name="Cochrane G."/>
            <person name="Meng A."/>
            <person name="Brown T."/>
            <person name="Cohen L."/>
        </authorList>
    </citation>
    <scope>NUCLEOTIDE SEQUENCE</scope>
    <source>
        <strain evidence="15">CCMP281</strain>
    </source>
</reference>
<name>A0A7S3EVX5_9EUKA</name>
<dbReference type="PANTHER" id="PTHR10589">
    <property type="entry name" value="UBIQUITIN CARBOXYL-TERMINAL HYDROLASE"/>
    <property type="match status" value="1"/>
</dbReference>
<dbReference type="GO" id="GO:0005737">
    <property type="term" value="C:cytoplasm"/>
    <property type="evidence" value="ECO:0007669"/>
    <property type="project" value="TreeGrafter"/>
</dbReference>
<evidence type="ECO:0000256" key="6">
    <source>
        <dbReference type="ARBA" id="ARBA00022801"/>
    </source>
</evidence>
<evidence type="ECO:0000256" key="4">
    <source>
        <dbReference type="ARBA" id="ARBA00022670"/>
    </source>
</evidence>
<dbReference type="PROSITE" id="PS52048">
    <property type="entry name" value="UCH_DOMAIN"/>
    <property type="match status" value="1"/>
</dbReference>
<dbReference type="Gene3D" id="3.40.532.10">
    <property type="entry name" value="Peptidase C12, ubiquitin carboxyl-terminal hydrolase"/>
    <property type="match status" value="1"/>
</dbReference>
<proteinExistence type="inferred from homology"/>
<accession>A0A7S3EVX5</accession>
<evidence type="ECO:0000256" key="7">
    <source>
        <dbReference type="ARBA" id="ARBA00022807"/>
    </source>
</evidence>